<dbReference type="EMBL" id="CP041186">
    <property type="protein sequence ID" value="QDG53811.1"/>
    <property type="molecule type" value="Genomic_DNA"/>
</dbReference>
<reference evidence="3 4" key="1">
    <citation type="submission" date="2019-06" db="EMBL/GenBank/DDBJ databases">
        <title>Persicimonas caeni gen. nov., sp. nov., a predatory bacterium isolated from solar saltern.</title>
        <authorList>
            <person name="Wang S."/>
        </authorList>
    </citation>
    <scope>NUCLEOTIDE SEQUENCE [LARGE SCALE GENOMIC DNA]</scope>
    <source>
        <strain evidence="3 4">YN101</strain>
    </source>
</reference>
<dbReference type="Pfam" id="PF12706">
    <property type="entry name" value="Lactamase_B_2"/>
    <property type="match status" value="1"/>
</dbReference>
<dbReference type="SUPFAM" id="SSF56281">
    <property type="entry name" value="Metallo-hydrolase/oxidoreductase"/>
    <property type="match status" value="1"/>
</dbReference>
<evidence type="ECO:0000256" key="1">
    <source>
        <dbReference type="SAM" id="MobiDB-lite"/>
    </source>
</evidence>
<feature type="domain" description="Metallo-beta-lactamase" evidence="2">
    <location>
        <begin position="15"/>
        <end position="194"/>
    </location>
</feature>
<dbReference type="OrthoDB" id="9803916at2"/>
<evidence type="ECO:0000259" key="2">
    <source>
        <dbReference type="SMART" id="SM00849"/>
    </source>
</evidence>
<accession>A0A5B8YAL1</accession>
<protein>
    <submittedName>
        <fullName evidence="3">MBL fold metallo-hydrolase</fullName>
    </submittedName>
</protein>
<dbReference type="InterPro" id="IPR036866">
    <property type="entry name" value="RibonucZ/Hydroxyglut_hydro"/>
</dbReference>
<dbReference type="PANTHER" id="PTHR47619">
    <property type="entry name" value="METALLO-HYDROLASE YYCJ-RELATED"/>
    <property type="match status" value="1"/>
</dbReference>
<dbReference type="Proteomes" id="UP000315995">
    <property type="component" value="Chromosome"/>
</dbReference>
<dbReference type="Gene3D" id="3.60.15.10">
    <property type="entry name" value="Ribonuclease Z/Hydroxyacylglutathione hydrolase-like"/>
    <property type="match status" value="1"/>
</dbReference>
<dbReference type="PANTHER" id="PTHR47619:SF1">
    <property type="entry name" value="EXODEOXYRIBONUCLEASE WALJ"/>
    <property type="match status" value="1"/>
</dbReference>
<dbReference type="InterPro" id="IPR052533">
    <property type="entry name" value="WalJ/YycJ-like"/>
</dbReference>
<proteinExistence type="predicted"/>
<feature type="region of interest" description="Disordered" evidence="1">
    <location>
        <begin position="255"/>
        <end position="276"/>
    </location>
</feature>
<dbReference type="RefSeq" id="WP_141200265.1">
    <property type="nucleotide sequence ID" value="NZ_CP041186.1"/>
</dbReference>
<dbReference type="InterPro" id="IPR001279">
    <property type="entry name" value="Metallo-B-lactamas"/>
</dbReference>
<gene>
    <name evidence="3" type="ORF">FIV42_24620</name>
</gene>
<accession>A0A4Y6PZR1</accession>
<keyword evidence="3" id="KW-0378">Hydrolase</keyword>
<evidence type="ECO:0000313" key="4">
    <source>
        <dbReference type="Proteomes" id="UP000315995"/>
    </source>
</evidence>
<dbReference type="SMART" id="SM00849">
    <property type="entry name" value="Lactamase_B"/>
    <property type="match status" value="1"/>
</dbReference>
<dbReference type="GO" id="GO:0016787">
    <property type="term" value="F:hydrolase activity"/>
    <property type="evidence" value="ECO:0007669"/>
    <property type="project" value="UniProtKB-KW"/>
</dbReference>
<sequence>MDDTIKIRILASGSKGNSAFVRVGDTRLLIDAGISCRRIVHGLRDIDESPEDLDAVLLTHEHSDHVKGMRVFLNNYPETHVFSTRGTLVGCEERFPMPQNWTPIAADGPFRVGEVTVDPFELLHDASEPTGFRLDASGFSMGFVTDLGYWTDEIAEHLLGCRVLVVEANHDPHMLRTGPYPAFLKRRIASSRGHLSNEQARALVSRIAHPELEWLVLAHLSEKNNAPELAIDEISPALPTGDTNIIAASKEPGQPIELAPSELPPSTRPVKQGVLF</sequence>
<keyword evidence="4" id="KW-1185">Reference proteome</keyword>
<organism evidence="3 4">
    <name type="scientific">Persicimonas caeni</name>
    <dbReference type="NCBI Taxonomy" id="2292766"/>
    <lineage>
        <taxon>Bacteria</taxon>
        <taxon>Deltaproteobacteria</taxon>
        <taxon>Bradymonadales</taxon>
        <taxon>Bradymonadaceae</taxon>
        <taxon>Persicimonas</taxon>
    </lineage>
</organism>
<name>A0A4Y6PZR1_PERCE</name>
<dbReference type="AlphaFoldDB" id="A0A4Y6PZR1"/>
<evidence type="ECO:0000313" key="3">
    <source>
        <dbReference type="EMBL" id="QDG53811.1"/>
    </source>
</evidence>